<sequence length="266" mass="30146">MQINKQATGQRIHQLRQTAHLSMAELASAVGVAGKSTINDWEKGRTLPRAERLQRLANVLATTPDFLLHGSLSEYARAILKTNGLNNSEFNVLLWEYIDLTTTNPNILSGDAFNPTTNHRSTTEIRDRVIDPVIDRALDELLPKLLQHLTTAPYPDSDEIINQANELFRNRIQVIRRTFTGKYNRIIRLIDNVDLYEKLGTDADLKDYLNQATPTTSGYDIDRAYQQKMNALLTIFHQQLNQLNAEYQAALHAPFQETLKAGHANI</sequence>
<dbReference type="SUPFAM" id="SSF47413">
    <property type="entry name" value="lambda repressor-like DNA-binding domains"/>
    <property type="match status" value="1"/>
</dbReference>
<evidence type="ECO:0000313" key="3">
    <source>
        <dbReference type="Proteomes" id="UP001589691"/>
    </source>
</evidence>
<dbReference type="InterPro" id="IPR010982">
    <property type="entry name" value="Lambda_DNA-bd_dom_sf"/>
</dbReference>
<proteinExistence type="predicted"/>
<dbReference type="RefSeq" id="WP_137642210.1">
    <property type="nucleotide sequence ID" value="NZ_BJEA01000006.1"/>
</dbReference>
<reference evidence="2 3" key="1">
    <citation type="submission" date="2024-09" db="EMBL/GenBank/DDBJ databases">
        <authorList>
            <person name="Sun Q."/>
            <person name="Mori K."/>
        </authorList>
    </citation>
    <scope>NUCLEOTIDE SEQUENCE [LARGE SCALE GENOMIC DNA]</scope>
    <source>
        <strain evidence="2 3">TBRC 4576</strain>
    </source>
</reference>
<dbReference type="Gene3D" id="1.10.260.40">
    <property type="entry name" value="lambda repressor-like DNA-binding domains"/>
    <property type="match status" value="1"/>
</dbReference>
<accession>A0ABV5WSL1</accession>
<gene>
    <name evidence="2" type="ORF">ACFFLI_02240</name>
</gene>
<evidence type="ECO:0000259" key="1">
    <source>
        <dbReference type="PROSITE" id="PS50943"/>
    </source>
</evidence>
<evidence type="ECO:0000313" key="2">
    <source>
        <dbReference type="EMBL" id="MFB9768691.1"/>
    </source>
</evidence>
<dbReference type="Proteomes" id="UP001589691">
    <property type="component" value="Unassembled WGS sequence"/>
</dbReference>
<organism evidence="2 3">
    <name type="scientific">Lactiplantibacillus modestisalitolerans</name>
    <dbReference type="NCBI Taxonomy" id="1457219"/>
    <lineage>
        <taxon>Bacteria</taxon>
        <taxon>Bacillati</taxon>
        <taxon>Bacillota</taxon>
        <taxon>Bacilli</taxon>
        <taxon>Lactobacillales</taxon>
        <taxon>Lactobacillaceae</taxon>
        <taxon>Lactiplantibacillus</taxon>
    </lineage>
</organism>
<dbReference type="InterPro" id="IPR001387">
    <property type="entry name" value="Cro/C1-type_HTH"/>
</dbReference>
<dbReference type="EMBL" id="JBHLZY010000005">
    <property type="protein sequence ID" value="MFB9768691.1"/>
    <property type="molecule type" value="Genomic_DNA"/>
</dbReference>
<dbReference type="CDD" id="cd00093">
    <property type="entry name" value="HTH_XRE"/>
    <property type="match status" value="1"/>
</dbReference>
<comment type="caution">
    <text evidence="2">The sequence shown here is derived from an EMBL/GenBank/DDBJ whole genome shotgun (WGS) entry which is preliminary data.</text>
</comment>
<feature type="domain" description="HTH cro/C1-type" evidence="1">
    <location>
        <begin position="12"/>
        <end position="67"/>
    </location>
</feature>
<keyword evidence="3" id="KW-1185">Reference proteome</keyword>
<name>A0ABV5WSL1_9LACO</name>
<protein>
    <submittedName>
        <fullName evidence="2">Helix-turn-helix domain-containing protein</fullName>
    </submittedName>
</protein>
<dbReference type="PROSITE" id="PS50943">
    <property type="entry name" value="HTH_CROC1"/>
    <property type="match status" value="1"/>
</dbReference>
<dbReference type="Pfam" id="PF01381">
    <property type="entry name" value="HTH_3"/>
    <property type="match status" value="1"/>
</dbReference>
<dbReference type="SMART" id="SM00530">
    <property type="entry name" value="HTH_XRE"/>
    <property type="match status" value="1"/>
</dbReference>